<dbReference type="PANTHER" id="PTHR11254:SF67">
    <property type="entry name" value="E3 UBIQUITIN-PROTEIN LIGASE HUWE1"/>
    <property type="match status" value="1"/>
</dbReference>
<feature type="compositionally biased region" description="Low complexity" evidence="12">
    <location>
        <begin position="2782"/>
        <end position="2791"/>
    </location>
</feature>
<dbReference type="HOGENOM" id="CLU_000215_0_0_1"/>
<evidence type="ECO:0000256" key="10">
    <source>
        <dbReference type="ARBA" id="ARBA00034494"/>
    </source>
</evidence>
<dbReference type="SMART" id="SM00119">
    <property type="entry name" value="HECTc"/>
    <property type="match status" value="1"/>
</dbReference>
<dbReference type="InterPro" id="IPR035983">
    <property type="entry name" value="Hect_E3_ubiquitin_ligase"/>
</dbReference>
<accession>F8PW13</accession>
<feature type="compositionally biased region" description="Acidic residues" evidence="12">
    <location>
        <begin position="1998"/>
        <end position="2009"/>
    </location>
</feature>
<feature type="compositionally biased region" description="Acidic residues" evidence="12">
    <location>
        <begin position="2070"/>
        <end position="2152"/>
    </location>
</feature>
<dbReference type="InterPro" id="IPR009060">
    <property type="entry name" value="UBA-like_sf"/>
</dbReference>
<comment type="pathway">
    <text evidence="3">Protein modification; protein ubiquitination.</text>
</comment>
<feature type="active site" description="Glycyl thioester intermediate" evidence="11">
    <location>
        <position position="3563"/>
    </location>
</feature>
<dbReference type="CDD" id="cd14270">
    <property type="entry name" value="UBA"/>
    <property type="match status" value="1"/>
</dbReference>
<keyword evidence="7 11" id="KW-0833">Ubl conjugation pathway</keyword>
<dbReference type="InterPro" id="IPR025527">
    <property type="entry name" value="HUWE1/Rev1_UBM"/>
</dbReference>
<dbReference type="STRING" id="936435.F8PW13"/>
<dbReference type="CDD" id="cd00078">
    <property type="entry name" value="HECTc"/>
    <property type="match status" value="1"/>
</dbReference>
<dbReference type="InterPro" id="IPR000569">
    <property type="entry name" value="HECT_dom"/>
</dbReference>
<keyword evidence="16" id="KW-1185">Reference proteome</keyword>
<comment type="catalytic activity">
    <reaction evidence="1">
        <text>S-ubiquitinyl-[E2 ubiquitin-conjugating enzyme]-L-cysteine + [acceptor protein]-L-lysine = [E2 ubiquitin-conjugating enzyme]-L-cysteine + N(6)-ubiquitinyl-[acceptor protein]-L-lysine.</text>
        <dbReference type="EC" id="2.3.2.26"/>
    </reaction>
</comment>
<dbReference type="SUPFAM" id="SSF56204">
    <property type="entry name" value="Hect, E3 ligase catalytic domain"/>
    <property type="match status" value="1"/>
</dbReference>
<organism evidence="16">
    <name type="scientific">Serpula lacrymans var. lacrymans (strain S7.3)</name>
    <name type="common">Dry rot fungus</name>
    <dbReference type="NCBI Taxonomy" id="936435"/>
    <lineage>
        <taxon>Eukaryota</taxon>
        <taxon>Fungi</taxon>
        <taxon>Dikarya</taxon>
        <taxon>Basidiomycota</taxon>
        <taxon>Agaricomycotina</taxon>
        <taxon>Agaricomycetes</taxon>
        <taxon>Agaricomycetidae</taxon>
        <taxon>Boletales</taxon>
        <taxon>Coniophorineae</taxon>
        <taxon>Serpulaceae</taxon>
        <taxon>Serpula</taxon>
    </lineage>
</organism>
<reference evidence="16" key="1">
    <citation type="journal article" date="2011" name="Science">
        <title>The plant cell wall-decomposing machinery underlies the functional diversity of forest fungi.</title>
        <authorList>
            <person name="Eastwood D.C."/>
            <person name="Floudas D."/>
            <person name="Binder M."/>
            <person name="Majcherczyk A."/>
            <person name="Schneider P."/>
            <person name="Aerts A."/>
            <person name="Asiegbu F.O."/>
            <person name="Baker S.E."/>
            <person name="Barry K."/>
            <person name="Bendiksby M."/>
            <person name="Blumentritt M."/>
            <person name="Coutinho P.M."/>
            <person name="Cullen D."/>
            <person name="de Vries R.P."/>
            <person name="Gathman A."/>
            <person name="Goodell B."/>
            <person name="Henrissat B."/>
            <person name="Ihrmark K."/>
            <person name="Kauserud H."/>
            <person name="Kohler A."/>
            <person name="LaButti K."/>
            <person name="Lapidus A."/>
            <person name="Lavin J.L."/>
            <person name="Lee Y.-H."/>
            <person name="Lindquist E."/>
            <person name="Lilly W."/>
            <person name="Lucas S."/>
            <person name="Morin E."/>
            <person name="Murat C."/>
            <person name="Oguiza J.A."/>
            <person name="Park J."/>
            <person name="Pisabarro A.G."/>
            <person name="Riley R."/>
            <person name="Rosling A."/>
            <person name="Salamov A."/>
            <person name="Schmidt O."/>
            <person name="Schmutz J."/>
            <person name="Skrede I."/>
            <person name="Stenlid J."/>
            <person name="Wiebenga A."/>
            <person name="Xie X."/>
            <person name="Kuees U."/>
            <person name="Hibbett D.S."/>
            <person name="Hoffmeister D."/>
            <person name="Hoegberg N."/>
            <person name="Martin F."/>
            <person name="Grigoriev I.V."/>
            <person name="Watkinson S.C."/>
        </authorList>
    </citation>
    <scope>NUCLEOTIDE SEQUENCE [LARGE SCALE GENOMIC DNA]</scope>
    <source>
        <strain evidence="16">strain S7.3</strain>
    </source>
</reference>
<evidence type="ECO:0000256" key="1">
    <source>
        <dbReference type="ARBA" id="ARBA00000885"/>
    </source>
</evidence>
<feature type="compositionally biased region" description="Polar residues" evidence="12">
    <location>
        <begin position="2769"/>
        <end position="2781"/>
    </location>
</feature>
<dbReference type="Proteomes" id="UP000008063">
    <property type="component" value="Unassembled WGS sequence"/>
</dbReference>
<evidence type="ECO:0000313" key="16">
    <source>
        <dbReference type="Proteomes" id="UP000008063"/>
    </source>
</evidence>
<dbReference type="GO" id="GO:0051028">
    <property type="term" value="P:mRNA transport"/>
    <property type="evidence" value="ECO:0007669"/>
    <property type="project" value="UniProtKB-KW"/>
</dbReference>
<evidence type="ECO:0000256" key="4">
    <source>
        <dbReference type="ARBA" id="ARBA00012485"/>
    </source>
</evidence>
<evidence type="ECO:0000256" key="7">
    <source>
        <dbReference type="ARBA" id="ARBA00022786"/>
    </source>
</evidence>
<dbReference type="GO" id="GO:0006511">
    <property type="term" value="P:ubiquitin-dependent protein catabolic process"/>
    <property type="evidence" value="ECO:0007669"/>
    <property type="project" value="TreeGrafter"/>
</dbReference>
<comment type="similarity">
    <text evidence="10">Belongs to the UPL family. TOM1/PTR1 subfamily.</text>
</comment>
<feature type="region of interest" description="Disordered" evidence="12">
    <location>
        <begin position="2769"/>
        <end position="2791"/>
    </location>
</feature>
<keyword evidence="6" id="KW-0808">Transferase</keyword>
<evidence type="ECO:0000256" key="6">
    <source>
        <dbReference type="ARBA" id="ARBA00022679"/>
    </source>
</evidence>
<feature type="compositionally biased region" description="Polar residues" evidence="12">
    <location>
        <begin position="219"/>
        <end position="232"/>
    </location>
</feature>
<proteinExistence type="inferred from homology"/>
<dbReference type="OMA" id="ADEMKYG"/>
<dbReference type="Gene3D" id="3.30.2160.10">
    <property type="entry name" value="Hect, E3 ligase catalytic domain"/>
    <property type="match status" value="1"/>
</dbReference>
<dbReference type="Gene3D" id="3.90.1750.10">
    <property type="entry name" value="Hect, E3 ligase catalytic domains"/>
    <property type="match status" value="1"/>
</dbReference>
<dbReference type="InterPro" id="IPR010309">
    <property type="entry name" value="E3_Ub_ligase_DUF908"/>
</dbReference>
<protein>
    <recommendedName>
        <fullName evidence="4">HECT-type E3 ubiquitin transferase</fullName>
        <ecNumber evidence="4">2.3.2.26</ecNumber>
    </recommendedName>
</protein>
<evidence type="ECO:0000256" key="12">
    <source>
        <dbReference type="SAM" id="MobiDB-lite"/>
    </source>
</evidence>
<name>F8PW13_SERL3</name>
<feature type="region of interest" description="Disordered" evidence="12">
    <location>
        <begin position="1218"/>
        <end position="1253"/>
    </location>
</feature>
<dbReference type="Gene3D" id="3.30.2410.10">
    <property type="entry name" value="Hect, E3 ligase catalytic domain"/>
    <property type="match status" value="1"/>
</dbReference>
<dbReference type="Pfam" id="PF06025">
    <property type="entry name" value="DUF913"/>
    <property type="match status" value="1"/>
</dbReference>
<feature type="region of interest" description="Disordered" evidence="12">
    <location>
        <begin position="2412"/>
        <end position="2519"/>
    </location>
</feature>
<dbReference type="EMBL" id="GL945479">
    <property type="protein sequence ID" value="EGN99872.1"/>
    <property type="molecule type" value="Genomic_DNA"/>
</dbReference>
<feature type="compositionally biased region" description="Polar residues" evidence="12">
    <location>
        <begin position="2490"/>
        <end position="2518"/>
    </location>
</feature>
<dbReference type="PROSITE" id="PS50237">
    <property type="entry name" value="HECT"/>
    <property type="match status" value="1"/>
</dbReference>
<evidence type="ECO:0000313" key="15">
    <source>
        <dbReference type="EMBL" id="EGN99872.1"/>
    </source>
</evidence>
<comment type="subcellular location">
    <subcellularLocation>
        <location evidence="2">Nucleus</location>
    </subcellularLocation>
</comment>
<dbReference type="FunFam" id="3.30.2410.10:FF:000004">
    <property type="entry name" value="E3 ubiquitin-protein ligase HUWE1, variant"/>
    <property type="match status" value="1"/>
</dbReference>
<dbReference type="InterPro" id="IPR050409">
    <property type="entry name" value="E3_ubiq-protein_ligase"/>
</dbReference>
<feature type="compositionally biased region" description="Pro residues" evidence="12">
    <location>
        <begin position="1292"/>
        <end position="1301"/>
    </location>
</feature>
<dbReference type="GO" id="GO:0005737">
    <property type="term" value="C:cytoplasm"/>
    <property type="evidence" value="ECO:0007669"/>
    <property type="project" value="TreeGrafter"/>
</dbReference>
<keyword evidence="8" id="KW-0509">mRNA transport</keyword>
<dbReference type="PANTHER" id="PTHR11254">
    <property type="entry name" value="HECT DOMAIN UBIQUITIN-PROTEIN LIGASE"/>
    <property type="match status" value="1"/>
</dbReference>
<feature type="domain" description="UBA" evidence="13">
    <location>
        <begin position="1250"/>
        <end position="1290"/>
    </location>
</feature>
<dbReference type="OrthoDB" id="8068875at2759"/>
<dbReference type="Pfam" id="PF00632">
    <property type="entry name" value="HECT"/>
    <property type="match status" value="1"/>
</dbReference>
<dbReference type="InterPro" id="IPR010314">
    <property type="entry name" value="E3_Ub_ligase_DUF913"/>
</dbReference>
<evidence type="ECO:0000256" key="3">
    <source>
        <dbReference type="ARBA" id="ARBA00004906"/>
    </source>
</evidence>
<dbReference type="EC" id="2.3.2.26" evidence="4"/>
<evidence type="ECO:0000256" key="9">
    <source>
        <dbReference type="ARBA" id="ARBA00023242"/>
    </source>
</evidence>
<keyword evidence="9" id="KW-0539">Nucleus</keyword>
<evidence type="ECO:0000259" key="13">
    <source>
        <dbReference type="PROSITE" id="PS50030"/>
    </source>
</evidence>
<evidence type="ECO:0000256" key="8">
    <source>
        <dbReference type="ARBA" id="ARBA00022816"/>
    </source>
</evidence>
<dbReference type="Gene3D" id="1.10.8.10">
    <property type="entry name" value="DNA helicase RuvA subunit, C-terminal domain"/>
    <property type="match status" value="1"/>
</dbReference>
<dbReference type="Pfam" id="PF06012">
    <property type="entry name" value="DUF908"/>
    <property type="match status" value="1"/>
</dbReference>
<evidence type="ECO:0000256" key="5">
    <source>
        <dbReference type="ARBA" id="ARBA00022448"/>
    </source>
</evidence>
<dbReference type="FunFam" id="3.90.1750.10:FF:000003">
    <property type="entry name" value="E3 ubiquitin-protein ligase UPL1"/>
    <property type="match status" value="1"/>
</dbReference>
<gene>
    <name evidence="15" type="ORF">SERLA73DRAFT_88605</name>
</gene>
<feature type="region of interest" description="Disordered" evidence="12">
    <location>
        <begin position="207"/>
        <end position="237"/>
    </location>
</feature>
<feature type="domain" description="HECT" evidence="14">
    <location>
        <begin position="3261"/>
        <end position="3596"/>
    </location>
</feature>
<dbReference type="FunCoup" id="F8PW13">
    <property type="interactions" value="722"/>
</dbReference>
<feature type="compositionally biased region" description="Basic and acidic residues" evidence="12">
    <location>
        <begin position="2412"/>
        <end position="2438"/>
    </location>
</feature>
<dbReference type="UniPathway" id="UPA00143"/>
<dbReference type="SMART" id="SM00165">
    <property type="entry name" value="UBA"/>
    <property type="match status" value="1"/>
</dbReference>
<dbReference type="Pfam" id="PF14377">
    <property type="entry name" value="UBM"/>
    <property type="match status" value="3"/>
</dbReference>
<dbReference type="Pfam" id="PF22562">
    <property type="entry name" value="UBA_7"/>
    <property type="match status" value="1"/>
</dbReference>
<dbReference type="GO" id="GO:0005634">
    <property type="term" value="C:nucleus"/>
    <property type="evidence" value="ECO:0007669"/>
    <property type="project" value="UniProtKB-SubCell"/>
</dbReference>
<dbReference type="InterPro" id="IPR016024">
    <property type="entry name" value="ARM-type_fold"/>
</dbReference>
<evidence type="ECO:0000256" key="2">
    <source>
        <dbReference type="ARBA" id="ARBA00004123"/>
    </source>
</evidence>
<dbReference type="FunFam" id="3.30.2160.10:FF:000001">
    <property type="entry name" value="E3 ubiquitin-protein ligase NEDD4-like"/>
    <property type="match status" value="1"/>
</dbReference>
<feature type="compositionally biased region" description="Acidic residues" evidence="12">
    <location>
        <begin position="2439"/>
        <end position="2455"/>
    </location>
</feature>
<sequence length="3596" mass="397059">MKILHKSKRATPPHPQVVEVIEKLANTSNDDLAEVLSEVDSWKWPRSDLNAWIKVLNKFDVVLEEAIRDYDVDKIQVNIFTPATKKVVCEILRFERLLLDNSTNRKMFSSYDRLNSLLFTSDLDILILALNLLLRPSQQYSAQPAVSHALNISTPRLQSLCKRWPSLQESGISLLDLASSNTASHVGAIPTDVREVNFTYYRTDKKEKEHTVESDPFGVTQTPRKASSTPGTNPGAANIHIDEEILSKKEPMDVLADIVEVHALSDDDKFELLCRIRSAMALAPGKEDMREKLIIVRLLAIAIFGHTHSESQATSSLFLHEPDLMTHIAELLQLDHGISVPVQTAAIAALDALGRYRNKVQEVLTAVNAGVNHGILMALFRKTVADVANPECQLPHSFVDALLSFVTYLASHAAGGNMVVGAGLVPLLVQVIENRLTQRLAMVSKIMQLVDNVLYGFTNAFQLFCNGRGVETLVGRIQHEIDFDLNMYGSESRSREVFGSYGELPVARAAVLKHTLRSMHRMMQSSGTAEGLRGLIDSSILQSIKKIIQYRGLFGPSILPMAMNIMATFVHNEPTSLPTIQEAGLPEMFYQAIEAGLEPVIEVIQAIPNAVGALCLNQVGQDQLSARPSIIPGILSIFTSERHLKVLQEKENAVLIGTGIDELIRHHPSLKAPVFDAIKSTLGKIEELGQSFVVPEELEQWYGLLVSSNADDKDVAMEGVVDDSAQASSDLLEKDVTAETTDDEPPTRAHDNILVSYIDVVCRFLEGLFQHVPHCKDFIRNEDGLDRLGRLTALPCLPYDFANSVASDSLVQVMRTMAEVGPNEALFYLMTLVGSSLAETQTFWQSLDSQSKLLQYMDLTGSYCEGNQHFRSLITLHVRITIMADIFSTAGYAHGRAAISLLQTLMTEPPKIIADLGALHRACIWENILLKAGLTSKGIDLSTSSQPPSLRRSSSQISLLSLDSSAPPVSTGTSAVLSIKHQSTLERNAKALKHLTHGLPSALAPFFQAVVKLFYARRNPDPTQKKQILTSSAVIAEIMLGHLKQEVSGDQVHCFAYHSIMLGLITILLVDERTTQNTLHTVLLLAFHRIGGLEAILSLCEKFTTSINLVTSLPPEDRTETAKQELIHAHGGLKVALHLLHPLVSSKPLFESGQTLLVMSRDKKDDDPDYFEPHNFLVRLRLAITPLLHNIWDAFWLVSAPLPLLKSVIQTVLELTGGENEESKAEPVDDLGLASSSLGGGGAANIRATGPDENRIRQLTDMGFPRSAAERALIRSHNNVNAATELLISHPLPFPPDPVPEPSASADIPEDAPPTEAETPSQDISLPPGISSVTETTPEIVASAEQGKTSEEWLKLLNIAREPLKSNLVRQTLRFVDEHPSLIFDVHHAFLRSSEGHTEEALCSLIDDIIAFSPAAYDLQEQPLAVRCRLLALVLSETRFVSATIGSKLMDSLLALLLSNPSNGEAEQLSIPKWLAPHLLVIESLFTIADQPPVATIPKEDEPIVAPAMECGTSYHDARPIVFEFCLKLFANPNLPRDELLSALRLLVLLTRDYDVARELMKRNGVALIFERLKTSFVAASLSYVAIILRHVAEDKSALRGIVLQEVNKLFSQPRTRVLDVASYMRSCGTMALRDPHVFLQVTQSVCQLQEPFSTVHHIMLKSDTSQNKPSSVETEVHKDHSNNMEIDATLAENIPGPPEPLESLVHYLIGELIKSIKLPAESTPEVSQGMKVQASGVSAGEDSTQTSSKENHVSDDSSNQDPRSFSCFLMQCLTELLFSYDACKTAFLSYVPKKRPQTPAKDGNKPKTAALHFLLSELVSFGTINAQPDSVARARITLCSWAMSVIVALCVDCSHGSDSKEVSPELVSVRKFVLEAVSRAIKDLSPAENPDARYGRLLALADLCNRLLTVRFNNGNRRPQDENSTHIAKIMLEKNFVSTLTTALAEVDLNYPNVRGLVASILRPLENLTRVAIKMSRASDKIKDSGGTKAESIVTLSEEDEEEGTEGTDPDREETPDLYRNSSLGMYDIEMEDVHYSPEDDMDADEEDEDADVEMDFGEETGSDATSNSDEEEEQDIDDDASHDDDDEEGWQDEDEEYEEDDLVENDGDDGDGDQEAEDDVDEEMMWQDIQDEDHDPDDVAIEPDEEEEPGEPISIIHANQEGEPDISSDDDGFPDELGIVDIRDAPPPDGEDVFDFADAFNDGAENGLRHVQNPFVVSRRHRGDDMQVFGRSRNVPAAPPEVTVHPLLLDVSSNATRPTVGQSRSIRRPHRPGVGNAHNDLVQTIEDIIGEGAVHLFQHIVTRGSGGGAPETIRLDVPSGALLNLDRGFVHRRPGVLSASVRVERSGRQTDTPPAGHAFDPLLTMQRWTEEAKILNGKFVSERGSTLANHVTLALLPAAIEASKLREEQRQAAKAKAEEDAAAKEREAQSTAKEEEGQAEEGGQGEEEGDQESDMVHEDQLSSDVQDDGDIQMADASDSTEIRPEPSADNSNHAASVEGQPSGSSVPAENPSNSSETAERVTIMIHGNSVDITDMGIDPTFLEALPDDIREEVINQHVRDQRAARIERPPDSQISPEFLNALPPEIRAELIQQERIEQARRGPETAPSADQPPPSVPGDIDPASFIASLDPQLRQVVLLDSDEGFIQTLPSYMVAEAGAYREEAAVPRRGLATRGAVRTFTHQRPEPPRKPPSPRDAIQLLDKSGVATLVRLLFFPQVSKKNLLFKVLVNICENAKTRAELFNLLLSILQSGPGDLSAVDKSFAQMTTRTPKPQSQHTPKSTGKSKSGSDYVIPLALPNIPNETVPDLVAQRCLEALTYIVSANELSSLFFLTEHELPVGLRKMSSKKGKGKEKQVPQTHYPIVLLLSLLDRHSLLKTPSNMESIVALLSTVTKPLTSLKDNKKETVNSAVLSATPATDLADVSEPSVPVAAVTGEAQQVAPSAQTLAPVSSAPAESLEDRVILGNPPQIPHSVLRLIVNILTIGECSGRTFQQSLMLIQNLSHISDARDVIAQELKVKAQEFGQNIYIDLNELAMALQDSGYEVLASSVASRFSLPSSDQAKLLRVLKTIDYMYSPRSTAADDSRQNQDAEKVQSIYESFRFTPLWRRLGDCLATIEEKPDTEHIATVLLPLIEALMVVCKYVGSKQGSTISTRARASASPRSPTTPKEAMEDLFVNFTDTHRKVLNLMVRNNPSLMSGSFSLLVHNARVLDFDNKRNYFGQQLHRRPHPREHHVTLQLNVRRARVFEDSFQYLQRKTGDQIKYGKLSVRFYDEEGVDAGGVTREWFQILARQMFDPNNALFQPCAADRLTYQPNKNSWVNPEHLSFFKFVGRVIGKAIYDGRLLDAYFAKSLYRQILGKQVDYKDVEWVDPEYYNSLCWILENDPTPLDLTFSVEADEFGRSRIFPLKEGGESIPVTQENKREFVQLSANFRLYSSISEQIENLLAGFYEIIPKDLITIFNEQELELLISGTPDIDVDEWRAATEYNGYTSSDPVIVWWWRALKSFNREERAKVLSFATGTSRVPLGGFVDLQGVQGVQRFSIHRAYGDSDRLPQAHTCFNQIDLPQYSSYEMLRQQLLLAINEGGEGFGFA</sequence>
<feature type="region of interest" description="Disordered" evidence="12">
    <location>
        <begin position="1728"/>
        <end position="1761"/>
    </location>
</feature>
<dbReference type="GO" id="GO:0061630">
    <property type="term" value="F:ubiquitin protein ligase activity"/>
    <property type="evidence" value="ECO:0007669"/>
    <property type="project" value="UniProtKB-EC"/>
</dbReference>
<feature type="region of interest" description="Disordered" evidence="12">
    <location>
        <begin position="1291"/>
        <end position="1333"/>
    </location>
</feature>
<evidence type="ECO:0000256" key="11">
    <source>
        <dbReference type="PROSITE-ProRule" id="PRU00104"/>
    </source>
</evidence>
<feature type="region of interest" description="Disordered" evidence="12">
    <location>
        <begin position="1980"/>
        <end position="2152"/>
    </location>
</feature>
<dbReference type="SUPFAM" id="SSF48371">
    <property type="entry name" value="ARM repeat"/>
    <property type="match status" value="1"/>
</dbReference>
<dbReference type="PROSITE" id="PS50030">
    <property type="entry name" value="UBA"/>
    <property type="match status" value="1"/>
</dbReference>
<evidence type="ECO:0000259" key="14">
    <source>
        <dbReference type="PROSITE" id="PS50237"/>
    </source>
</evidence>
<feature type="compositionally biased region" description="Acidic residues" evidence="12">
    <location>
        <begin position="2040"/>
        <end position="2063"/>
    </location>
</feature>
<feature type="region of interest" description="Disordered" evidence="12">
    <location>
        <begin position="2258"/>
        <end position="2279"/>
    </location>
</feature>
<dbReference type="InParanoid" id="F8PW13"/>
<dbReference type="InterPro" id="IPR015940">
    <property type="entry name" value="UBA"/>
</dbReference>
<dbReference type="GO" id="GO:0000209">
    <property type="term" value="P:protein polyubiquitination"/>
    <property type="evidence" value="ECO:0007669"/>
    <property type="project" value="TreeGrafter"/>
</dbReference>
<keyword evidence="5" id="KW-0813">Transport</keyword>
<dbReference type="SUPFAM" id="SSF46934">
    <property type="entry name" value="UBA-like"/>
    <property type="match status" value="1"/>
</dbReference>
<feature type="region of interest" description="Disordered" evidence="12">
    <location>
        <begin position="2600"/>
        <end position="2625"/>
    </location>
</feature>